<dbReference type="InterPro" id="IPR039420">
    <property type="entry name" value="WalR-like"/>
</dbReference>
<accession>K0UYG5</accession>
<dbReference type="InterPro" id="IPR058245">
    <property type="entry name" value="NreC/VraR/RcsB-like_REC"/>
</dbReference>
<dbReference type="CDD" id="cd17535">
    <property type="entry name" value="REC_NarL-like"/>
    <property type="match status" value="1"/>
</dbReference>
<dbReference type="PATRIC" id="fig|1194972.3.peg.596"/>
<dbReference type="eggNOG" id="COG2197">
    <property type="taxonomic scope" value="Bacteria"/>
</dbReference>
<gene>
    <name evidence="4" type="ORF">MVAC_02936</name>
</gene>
<sequence>MTADSGVYTLARPLLGDHAGTVVNQQVRVWVVDDQASFRLASAATLAATDGFVLAGQSATGESALERLAGADADAAADLVLMDIHMPGIGGIEAARQLRARHPDLVVVLMSTYDADELPAAVTENGTTYLQKQHLCPEVLSDIWRTAS</sequence>
<feature type="domain" description="Response regulatory" evidence="3">
    <location>
        <begin position="28"/>
        <end position="148"/>
    </location>
</feature>
<protein>
    <submittedName>
        <fullName evidence="4">Response regulator receiver protein</fullName>
    </submittedName>
</protein>
<feature type="modified residue" description="4-aspartylphosphate" evidence="2">
    <location>
        <position position="83"/>
    </location>
</feature>
<dbReference type="Gene3D" id="3.40.50.2300">
    <property type="match status" value="1"/>
</dbReference>
<dbReference type="SUPFAM" id="SSF52172">
    <property type="entry name" value="CheY-like"/>
    <property type="match status" value="1"/>
</dbReference>
<evidence type="ECO:0000259" key="3">
    <source>
        <dbReference type="PROSITE" id="PS50110"/>
    </source>
</evidence>
<dbReference type="PROSITE" id="PS50110">
    <property type="entry name" value="RESPONSE_REGULATORY"/>
    <property type="match status" value="1"/>
</dbReference>
<evidence type="ECO:0000313" key="4">
    <source>
        <dbReference type="EMBL" id="EJZ12177.1"/>
    </source>
</evidence>
<proteinExistence type="predicted"/>
<dbReference type="EMBL" id="ALQA01000004">
    <property type="protein sequence ID" value="EJZ12177.1"/>
    <property type="molecule type" value="Genomic_DNA"/>
</dbReference>
<dbReference type="InterPro" id="IPR001789">
    <property type="entry name" value="Sig_transdc_resp-reg_receiver"/>
</dbReference>
<dbReference type="Pfam" id="PF00072">
    <property type="entry name" value="Response_reg"/>
    <property type="match status" value="1"/>
</dbReference>
<dbReference type="InterPro" id="IPR011006">
    <property type="entry name" value="CheY-like_superfamily"/>
</dbReference>
<keyword evidence="1" id="KW-0238">DNA-binding</keyword>
<dbReference type="PANTHER" id="PTHR43214">
    <property type="entry name" value="TWO-COMPONENT RESPONSE REGULATOR"/>
    <property type="match status" value="1"/>
</dbReference>
<dbReference type="HOGENOM" id="CLU_000445_69_15_11"/>
<evidence type="ECO:0000256" key="1">
    <source>
        <dbReference type="ARBA" id="ARBA00023125"/>
    </source>
</evidence>
<organism evidence="4 5">
    <name type="scientific">Mycolicibacterium vaccae ATCC 25954</name>
    <dbReference type="NCBI Taxonomy" id="1194972"/>
    <lineage>
        <taxon>Bacteria</taxon>
        <taxon>Bacillati</taxon>
        <taxon>Actinomycetota</taxon>
        <taxon>Actinomycetes</taxon>
        <taxon>Mycobacteriales</taxon>
        <taxon>Mycobacteriaceae</taxon>
        <taxon>Mycolicibacterium</taxon>
    </lineage>
</organism>
<dbReference type="SMART" id="SM00448">
    <property type="entry name" value="REC"/>
    <property type="match status" value="1"/>
</dbReference>
<name>K0UYG5_MYCVA</name>
<dbReference type="RefSeq" id="WP_003929784.1">
    <property type="nucleotide sequence ID" value="NZ_JH814687.1"/>
</dbReference>
<dbReference type="GO" id="GO:0003677">
    <property type="term" value="F:DNA binding"/>
    <property type="evidence" value="ECO:0007669"/>
    <property type="project" value="UniProtKB-KW"/>
</dbReference>
<keyword evidence="2" id="KW-0597">Phosphoprotein</keyword>
<dbReference type="Proteomes" id="UP000006072">
    <property type="component" value="Unassembled WGS sequence"/>
</dbReference>
<evidence type="ECO:0000313" key="5">
    <source>
        <dbReference type="Proteomes" id="UP000006072"/>
    </source>
</evidence>
<comment type="caution">
    <text evidence="4">The sequence shown here is derived from an EMBL/GenBank/DDBJ whole genome shotgun (WGS) entry which is preliminary data.</text>
</comment>
<dbReference type="GO" id="GO:0000160">
    <property type="term" value="P:phosphorelay signal transduction system"/>
    <property type="evidence" value="ECO:0007669"/>
    <property type="project" value="InterPro"/>
</dbReference>
<dbReference type="AlphaFoldDB" id="K0UYG5"/>
<reference evidence="4 5" key="1">
    <citation type="journal article" date="2012" name="J. Bacteriol.">
        <title>Complete Genome Sequence of Mycobacterium vaccae Type Strain ATCC 25954.</title>
        <authorList>
            <person name="Ho Y.S."/>
            <person name="Adroub S.A."/>
            <person name="Abadi M."/>
            <person name="Al Alwan B."/>
            <person name="Alkhateeb R."/>
            <person name="Gao G."/>
            <person name="Ragab A."/>
            <person name="Ali S."/>
            <person name="van Soolingen D."/>
            <person name="Bitter W."/>
            <person name="Pain A."/>
            <person name="Abdallah A.M."/>
        </authorList>
    </citation>
    <scope>NUCLEOTIDE SEQUENCE [LARGE SCALE GENOMIC DNA]</scope>
    <source>
        <strain evidence="4 5">ATCC 25954</strain>
    </source>
</reference>
<keyword evidence="5" id="KW-1185">Reference proteome</keyword>
<evidence type="ECO:0000256" key="2">
    <source>
        <dbReference type="PROSITE-ProRule" id="PRU00169"/>
    </source>
</evidence>